<dbReference type="SUPFAM" id="SSF53335">
    <property type="entry name" value="S-adenosyl-L-methionine-dependent methyltransferases"/>
    <property type="match status" value="1"/>
</dbReference>
<dbReference type="InterPro" id="IPR029063">
    <property type="entry name" value="SAM-dependent_MTases_sf"/>
</dbReference>
<protein>
    <recommendedName>
        <fullName evidence="1">Methyltransferase FkbM domain-containing protein</fullName>
    </recommendedName>
</protein>
<dbReference type="EMBL" id="MN740328">
    <property type="protein sequence ID" value="QHU00647.1"/>
    <property type="molecule type" value="Genomic_DNA"/>
</dbReference>
<dbReference type="NCBIfam" id="TIGR01444">
    <property type="entry name" value="fkbM_fam"/>
    <property type="match status" value="1"/>
</dbReference>
<reference evidence="2" key="1">
    <citation type="journal article" date="2020" name="Nature">
        <title>Giant virus diversity and host interactions through global metagenomics.</title>
        <authorList>
            <person name="Schulz F."/>
            <person name="Roux S."/>
            <person name="Paez-Espino D."/>
            <person name="Jungbluth S."/>
            <person name="Walsh D.A."/>
            <person name="Denef V.J."/>
            <person name="McMahon K.D."/>
            <person name="Konstantinidis K.T."/>
            <person name="Eloe-Fadrosh E.A."/>
            <person name="Kyrpides N.C."/>
            <person name="Woyke T."/>
        </authorList>
    </citation>
    <scope>NUCLEOTIDE SEQUENCE</scope>
    <source>
        <strain evidence="2">GVMAG-M-3300025860-20</strain>
    </source>
</reference>
<sequence length="204" mass="23543">MLIDLRYLVKKYNVNITGIIHVGAHECEEMDIYNKCGVKDDSIIWIEADSDTYTRMNGKIKNLYNVVISDKDNEVREFNVTNNNQSSSLLNLKTHLIAHPTIHVINKKFVTTKTLDTFFSDENIDITKYNFLNIDIQGAELLALKGMSKSLHNMDYLYLEVNTEELYENCAMVNEIDQFVSVYGFKRIETKMTGVGWGDAFYIK</sequence>
<evidence type="ECO:0000313" key="2">
    <source>
        <dbReference type="EMBL" id="QHU00647.1"/>
    </source>
</evidence>
<dbReference type="PANTHER" id="PTHR36973">
    <property type="entry name" value="SLL1456 PROTEIN-RELATED"/>
    <property type="match status" value="1"/>
</dbReference>
<dbReference type="InterPro" id="IPR053188">
    <property type="entry name" value="FkbM_Methyltransferase"/>
</dbReference>
<dbReference type="InterPro" id="IPR006342">
    <property type="entry name" value="FkbM_mtfrase"/>
</dbReference>
<feature type="domain" description="Methyltransferase FkbM" evidence="1">
    <location>
        <begin position="32"/>
        <end position="186"/>
    </location>
</feature>
<dbReference type="Pfam" id="PF05050">
    <property type="entry name" value="Methyltransf_21"/>
    <property type="match status" value="1"/>
</dbReference>
<name>A0A6C0J7X9_9ZZZZ</name>
<dbReference type="GO" id="GO:0008171">
    <property type="term" value="F:O-methyltransferase activity"/>
    <property type="evidence" value="ECO:0007669"/>
    <property type="project" value="TreeGrafter"/>
</dbReference>
<dbReference type="PANTHER" id="PTHR36973:SF4">
    <property type="entry name" value="NODULATION PROTEIN"/>
    <property type="match status" value="1"/>
</dbReference>
<evidence type="ECO:0000259" key="1">
    <source>
        <dbReference type="Pfam" id="PF05050"/>
    </source>
</evidence>
<dbReference type="Gene3D" id="3.40.50.150">
    <property type="entry name" value="Vaccinia Virus protein VP39"/>
    <property type="match status" value="1"/>
</dbReference>
<dbReference type="AlphaFoldDB" id="A0A6C0J7X9"/>
<accession>A0A6C0J7X9</accession>
<organism evidence="2">
    <name type="scientific">viral metagenome</name>
    <dbReference type="NCBI Taxonomy" id="1070528"/>
    <lineage>
        <taxon>unclassified sequences</taxon>
        <taxon>metagenomes</taxon>
        <taxon>organismal metagenomes</taxon>
    </lineage>
</organism>
<proteinExistence type="predicted"/>